<evidence type="ECO:0000313" key="1">
    <source>
        <dbReference type="EMBL" id="RWA17626.1"/>
    </source>
</evidence>
<dbReference type="EMBL" id="ATDN01000034">
    <property type="protein sequence ID" value="RWA17626.1"/>
    <property type="molecule type" value="Genomic_DNA"/>
</dbReference>
<protein>
    <submittedName>
        <fullName evidence="1">Carbon-phosphorus lyase complex subunit PhnJ</fullName>
    </submittedName>
</protein>
<gene>
    <name evidence="1" type="ORF">MELE44368_05620</name>
</gene>
<proteinExistence type="predicted"/>
<organism evidence="1 2">
    <name type="scientific">Mycolicibacterium elephantis DSM 44368</name>
    <dbReference type="NCBI Taxonomy" id="1335622"/>
    <lineage>
        <taxon>Bacteria</taxon>
        <taxon>Bacillati</taxon>
        <taxon>Actinomycetota</taxon>
        <taxon>Actinomycetes</taxon>
        <taxon>Mycobacteriales</taxon>
        <taxon>Mycobacteriaceae</taxon>
        <taxon>Mycolicibacterium</taxon>
    </lineage>
</organism>
<dbReference type="GO" id="GO:0051539">
    <property type="term" value="F:4 iron, 4 sulfur cluster binding"/>
    <property type="evidence" value="ECO:0007669"/>
    <property type="project" value="InterPro"/>
</dbReference>
<keyword evidence="2" id="KW-1185">Reference proteome</keyword>
<dbReference type="AlphaFoldDB" id="A0A439DPT1"/>
<evidence type="ECO:0000313" key="2">
    <source>
        <dbReference type="Proteomes" id="UP000287177"/>
    </source>
</evidence>
<dbReference type="GO" id="GO:0016829">
    <property type="term" value="F:lyase activity"/>
    <property type="evidence" value="ECO:0007669"/>
    <property type="project" value="UniProtKB-KW"/>
</dbReference>
<dbReference type="InterPro" id="IPR010306">
    <property type="entry name" value="PhnJ"/>
</dbReference>
<dbReference type="Pfam" id="PF06007">
    <property type="entry name" value="PhnJ"/>
    <property type="match status" value="1"/>
</dbReference>
<accession>A0A439DPT1</accession>
<reference evidence="1 2" key="1">
    <citation type="submission" date="2013-06" db="EMBL/GenBank/DDBJ databases">
        <title>The draft sequence of the Mycobacterium elephantis genome.</title>
        <authorList>
            <person name="Pettersson F.B."/>
            <person name="Das S."/>
            <person name="Dasgupta S."/>
            <person name="Bhattacharya A."/>
            <person name="Kirsebom L.A."/>
        </authorList>
    </citation>
    <scope>NUCLEOTIDE SEQUENCE [LARGE SCALE GENOMIC DNA]</scope>
    <source>
        <strain evidence="1 2">DSM 44368</strain>
    </source>
</reference>
<sequence length="286" mass="31282">MNRKATVAALAAEHGRPQAYAYLDEDTKRNVRRAILKALAIPGWQVPFASREMPVARGWGSGGLQVTLSLVGPTDTVKVIDQGDDLSSNAVGMRNLITSSARCDATTSTTEATIIQSRHRIPELDLRADQLLVLQVPHPEPLRRVVPDDVAALRHHADRDYTPAWLDLYDAEACLGGPRTGADHPVLVDGSRLMSPSPIPRYDVLRLDNRPHPILLGAGRRARLTALPPFSRVQPLAFDDRPLAPERADGPCRRCGSTTSYRVASDGWWCCSDVDACRVRHEAAAP</sequence>
<dbReference type="SFLD" id="SFLDS00033">
    <property type="entry name" value="Radical_SAM_Phosphonate_Metabo"/>
    <property type="match status" value="1"/>
</dbReference>
<dbReference type="SFLD" id="SFLDF00379">
    <property type="entry name" value="Phosphonate_metabolism_(PhnJ)"/>
    <property type="match status" value="1"/>
</dbReference>
<dbReference type="Proteomes" id="UP000287177">
    <property type="component" value="Unassembled WGS sequence"/>
</dbReference>
<comment type="caution">
    <text evidence="1">The sequence shown here is derived from an EMBL/GenBank/DDBJ whole genome shotgun (WGS) entry which is preliminary data.</text>
</comment>
<dbReference type="GO" id="GO:0019700">
    <property type="term" value="P:organic phosphonate catabolic process"/>
    <property type="evidence" value="ECO:0007669"/>
    <property type="project" value="InterPro"/>
</dbReference>
<dbReference type="RefSeq" id="WP_128110203.1">
    <property type="nucleotide sequence ID" value="NZ_ATDN01000034.1"/>
</dbReference>
<name>A0A439DPT1_9MYCO</name>
<dbReference type="SFLD" id="SFLDG01115">
    <property type="entry name" value="Phosphonate_metabolism_(PhnJ)"/>
    <property type="match status" value="1"/>
</dbReference>
<keyword evidence="1" id="KW-0456">Lyase</keyword>